<evidence type="ECO:0000313" key="1">
    <source>
        <dbReference type="EMBL" id="KKN39815.1"/>
    </source>
</evidence>
<organism evidence="1">
    <name type="scientific">marine sediment metagenome</name>
    <dbReference type="NCBI Taxonomy" id="412755"/>
    <lineage>
        <taxon>unclassified sequences</taxon>
        <taxon>metagenomes</taxon>
        <taxon>ecological metagenomes</taxon>
    </lineage>
</organism>
<accession>A0A0F9Q750</accession>
<name>A0A0F9Q750_9ZZZZ</name>
<proteinExistence type="predicted"/>
<protein>
    <submittedName>
        <fullName evidence="1">Uncharacterized protein</fullName>
    </submittedName>
</protein>
<reference evidence="1" key="1">
    <citation type="journal article" date="2015" name="Nature">
        <title>Complex archaea that bridge the gap between prokaryotes and eukaryotes.</title>
        <authorList>
            <person name="Spang A."/>
            <person name="Saw J.H."/>
            <person name="Jorgensen S.L."/>
            <person name="Zaremba-Niedzwiedzka K."/>
            <person name="Martijn J."/>
            <person name="Lind A.E."/>
            <person name="van Eijk R."/>
            <person name="Schleper C."/>
            <person name="Guy L."/>
            <person name="Ettema T.J."/>
        </authorList>
    </citation>
    <scope>NUCLEOTIDE SEQUENCE</scope>
</reference>
<sequence length="95" mass="11013">MGMYDSFLIDIKCPFCDEVSKMECQTKELSCELIVWQKGDYIGTDQYNYLDCATSCEGKCKPKDFMERTFDVSVKFEAGIVTGKYDICWLPEKEE</sequence>
<dbReference type="AlphaFoldDB" id="A0A0F9Q750"/>
<dbReference type="EMBL" id="LAZR01001741">
    <property type="protein sequence ID" value="KKN39815.1"/>
    <property type="molecule type" value="Genomic_DNA"/>
</dbReference>
<gene>
    <name evidence="1" type="ORF">LCGC14_0739270</name>
</gene>
<comment type="caution">
    <text evidence="1">The sequence shown here is derived from an EMBL/GenBank/DDBJ whole genome shotgun (WGS) entry which is preliminary data.</text>
</comment>